<evidence type="ECO:0008006" key="5">
    <source>
        <dbReference type="Google" id="ProtNLM"/>
    </source>
</evidence>
<dbReference type="PANTHER" id="PTHR20948:SF2">
    <property type="entry name" value="TRANSMEMBRANE PROTEIN 164"/>
    <property type="match status" value="1"/>
</dbReference>
<keyword evidence="4" id="KW-1185">Reference proteome</keyword>
<feature type="region of interest" description="Disordered" evidence="1">
    <location>
        <begin position="373"/>
        <end position="444"/>
    </location>
</feature>
<dbReference type="Pfam" id="PF14808">
    <property type="entry name" value="TMEM164"/>
    <property type="match status" value="1"/>
</dbReference>
<keyword evidence="2" id="KW-0812">Transmembrane</keyword>
<feature type="transmembrane region" description="Helical" evidence="2">
    <location>
        <begin position="110"/>
        <end position="131"/>
    </location>
</feature>
<feature type="transmembrane region" description="Helical" evidence="2">
    <location>
        <begin position="172"/>
        <end position="189"/>
    </location>
</feature>
<feature type="compositionally biased region" description="Low complexity" evidence="1">
    <location>
        <begin position="320"/>
        <end position="331"/>
    </location>
</feature>
<dbReference type="Proteomes" id="UP001374579">
    <property type="component" value="Unassembled WGS sequence"/>
</dbReference>
<keyword evidence="2" id="KW-1133">Transmembrane helix</keyword>
<reference evidence="3 4" key="1">
    <citation type="submission" date="2024-02" db="EMBL/GenBank/DDBJ databases">
        <title>Chromosome-scale genome assembly of the rough periwinkle Littorina saxatilis.</title>
        <authorList>
            <person name="De Jode A."/>
            <person name="Faria R."/>
            <person name="Formenti G."/>
            <person name="Sims Y."/>
            <person name="Smith T.P."/>
            <person name="Tracey A."/>
            <person name="Wood J.M.D."/>
            <person name="Zagrodzka Z.B."/>
            <person name="Johannesson K."/>
            <person name="Butlin R.K."/>
            <person name="Leder E.H."/>
        </authorList>
    </citation>
    <scope>NUCLEOTIDE SEQUENCE [LARGE SCALE GENOMIC DNA]</scope>
    <source>
        <strain evidence="3">Snail1</strain>
        <tissue evidence="3">Muscle</tissue>
    </source>
</reference>
<proteinExistence type="predicted"/>
<gene>
    <name evidence="3" type="ORF">V1264_009829</name>
</gene>
<comment type="caution">
    <text evidence="3">The sequence shown here is derived from an EMBL/GenBank/DDBJ whole genome shotgun (WGS) entry which is preliminary data.</text>
</comment>
<feature type="compositionally biased region" description="Basic and acidic residues" evidence="1">
    <location>
        <begin position="424"/>
        <end position="433"/>
    </location>
</feature>
<feature type="transmembrane region" description="Helical" evidence="2">
    <location>
        <begin position="143"/>
        <end position="160"/>
    </location>
</feature>
<keyword evidence="2" id="KW-0472">Membrane</keyword>
<evidence type="ECO:0000313" key="3">
    <source>
        <dbReference type="EMBL" id="KAK7089956.1"/>
    </source>
</evidence>
<feature type="compositionally biased region" description="Basic and acidic residues" evidence="1">
    <location>
        <begin position="379"/>
        <end position="414"/>
    </location>
</feature>
<protein>
    <recommendedName>
        <fullName evidence="5">Transmembrane protein 164</fullName>
    </recommendedName>
</protein>
<evidence type="ECO:0000313" key="4">
    <source>
        <dbReference type="Proteomes" id="UP001374579"/>
    </source>
</evidence>
<dbReference type="PANTHER" id="PTHR20948">
    <property type="entry name" value="TRANSMEMBRANE PROTEIN 164"/>
    <property type="match status" value="1"/>
</dbReference>
<dbReference type="InterPro" id="IPR026508">
    <property type="entry name" value="TMEM164"/>
</dbReference>
<accession>A0AAN9FZN3</accession>
<evidence type="ECO:0000256" key="2">
    <source>
        <dbReference type="SAM" id="Phobius"/>
    </source>
</evidence>
<feature type="region of interest" description="Disordered" evidence="1">
    <location>
        <begin position="299"/>
        <end position="349"/>
    </location>
</feature>
<name>A0AAN9FZN3_9CAEN</name>
<dbReference type="AlphaFoldDB" id="A0AAN9FZN3"/>
<dbReference type="EMBL" id="JBAMIC010000024">
    <property type="protein sequence ID" value="KAK7089956.1"/>
    <property type="molecule type" value="Genomic_DNA"/>
</dbReference>
<feature type="transmembrane region" description="Helical" evidence="2">
    <location>
        <begin position="201"/>
        <end position="225"/>
    </location>
</feature>
<sequence length="498" mass="54938">MAEDANLHNTSNSYWYDLFSWAYAGVDFTLPGNGGSECVNFLSPQQRLVESGLASLLAFFICYKAYPRLTLPATKLKSLTEGEAAGKRLLLVLMCLTWGCELGFKLATRQMIWIFNPCHVATAVQIYLLAAAPSKAVTAAFRLHMHMLTGAPIAILFPVINTRLLPFETEVYYVQHILMLVIPFYLMSLGDPYIPERLGDFSWAAMTFGVAFLYHFIPLQILAMATGVNLNNMLCPAISDPFHGPFYRLFAIAHQTLLIPSLGKIYATLVRRLGWCPIEEEESVSEMIMEELAASACEEENGGPRAAEVTGDRSNHNVTSSSGGKSYRSGSNRVRENNRDAVMSDSSSSGLKYMQQVLSDLSDADGKFRLVASSDSSEAGDRLNRRDVSDSSSAEEKLNRRVISDSSSAEDRSNQRVVSDSSSADEKLNRRVMSDSGDAEETLNHKAVSGCNEACTKSDRENSWSNGLRNRDVNCAFHCIVEENATEKLTGNGHLKDH</sequence>
<evidence type="ECO:0000256" key="1">
    <source>
        <dbReference type="SAM" id="MobiDB-lite"/>
    </source>
</evidence>
<organism evidence="3 4">
    <name type="scientific">Littorina saxatilis</name>
    <dbReference type="NCBI Taxonomy" id="31220"/>
    <lineage>
        <taxon>Eukaryota</taxon>
        <taxon>Metazoa</taxon>
        <taxon>Spiralia</taxon>
        <taxon>Lophotrochozoa</taxon>
        <taxon>Mollusca</taxon>
        <taxon>Gastropoda</taxon>
        <taxon>Caenogastropoda</taxon>
        <taxon>Littorinimorpha</taxon>
        <taxon>Littorinoidea</taxon>
        <taxon>Littorinidae</taxon>
        <taxon>Littorina</taxon>
    </lineage>
</organism>